<evidence type="ECO:0000256" key="1">
    <source>
        <dbReference type="ARBA" id="ARBA00005189"/>
    </source>
</evidence>
<evidence type="ECO:0000256" key="3">
    <source>
        <dbReference type="ARBA" id="ARBA00022516"/>
    </source>
</evidence>
<keyword evidence="3" id="KW-0444">Lipid biosynthesis</keyword>
<keyword evidence="4" id="KW-0276">Fatty acid metabolism</keyword>
<dbReference type="InterPro" id="IPR013751">
    <property type="entry name" value="ACP_syn_III_N"/>
</dbReference>
<evidence type="ECO:0000256" key="6">
    <source>
        <dbReference type="ARBA" id="ARBA00023160"/>
    </source>
</evidence>
<comment type="similarity">
    <text evidence="2">Belongs to the thiolase-like superfamily. FabH family.</text>
</comment>
<evidence type="ECO:0000256" key="4">
    <source>
        <dbReference type="ARBA" id="ARBA00022832"/>
    </source>
</evidence>
<dbReference type="PANTHER" id="PTHR43091:SF1">
    <property type="entry name" value="BETA-KETOACYL-[ACYL-CARRIER-PROTEIN] SYNTHASE III, CHLOROPLASTIC"/>
    <property type="match status" value="1"/>
</dbReference>
<keyword evidence="5" id="KW-0443">Lipid metabolism</keyword>
<keyword evidence="6" id="KW-0275">Fatty acid biosynthesis</keyword>
<dbReference type="AlphaFoldDB" id="A0AAD8MMC9"/>
<dbReference type="SUPFAM" id="SSF53901">
    <property type="entry name" value="Thiolase-like"/>
    <property type="match status" value="1"/>
</dbReference>
<accession>A0AAD8MMC9</accession>
<proteinExistence type="inferred from homology"/>
<comment type="pathway">
    <text evidence="1">Lipid metabolism.</text>
</comment>
<organism evidence="8 9">
    <name type="scientific">Heracleum sosnowskyi</name>
    <dbReference type="NCBI Taxonomy" id="360622"/>
    <lineage>
        <taxon>Eukaryota</taxon>
        <taxon>Viridiplantae</taxon>
        <taxon>Streptophyta</taxon>
        <taxon>Embryophyta</taxon>
        <taxon>Tracheophyta</taxon>
        <taxon>Spermatophyta</taxon>
        <taxon>Magnoliopsida</taxon>
        <taxon>eudicotyledons</taxon>
        <taxon>Gunneridae</taxon>
        <taxon>Pentapetalae</taxon>
        <taxon>asterids</taxon>
        <taxon>campanulids</taxon>
        <taxon>Apiales</taxon>
        <taxon>Apiaceae</taxon>
        <taxon>Apioideae</taxon>
        <taxon>apioid superclade</taxon>
        <taxon>Tordylieae</taxon>
        <taxon>Tordyliinae</taxon>
        <taxon>Heracleum</taxon>
    </lineage>
</organism>
<dbReference type="GO" id="GO:0004315">
    <property type="term" value="F:3-oxoacyl-[acyl-carrier-protein] synthase activity"/>
    <property type="evidence" value="ECO:0007669"/>
    <property type="project" value="InterPro"/>
</dbReference>
<keyword evidence="9" id="KW-1185">Reference proteome</keyword>
<name>A0AAD8MMC9_9APIA</name>
<reference evidence="8" key="2">
    <citation type="submission" date="2023-05" db="EMBL/GenBank/DDBJ databases">
        <authorList>
            <person name="Schelkunov M.I."/>
        </authorList>
    </citation>
    <scope>NUCLEOTIDE SEQUENCE</scope>
    <source>
        <strain evidence="8">Hsosn_3</strain>
        <tissue evidence="8">Leaf</tissue>
    </source>
</reference>
<dbReference type="PANTHER" id="PTHR43091">
    <property type="entry name" value="3-OXOACYL-[ACYL-CARRIER-PROTEIN] SYNTHASE"/>
    <property type="match status" value="1"/>
</dbReference>
<dbReference type="Pfam" id="PF08545">
    <property type="entry name" value="ACP_syn_III"/>
    <property type="match status" value="1"/>
</dbReference>
<reference evidence="8" key="1">
    <citation type="submission" date="2023-02" db="EMBL/GenBank/DDBJ databases">
        <title>Genome of toxic invasive species Heracleum sosnowskyi carries increased number of genes despite the absence of recent whole-genome duplications.</title>
        <authorList>
            <person name="Schelkunov M."/>
            <person name="Shtratnikova V."/>
            <person name="Makarenko M."/>
            <person name="Klepikova A."/>
            <person name="Omelchenko D."/>
            <person name="Novikova G."/>
            <person name="Obukhova E."/>
            <person name="Bogdanov V."/>
            <person name="Penin A."/>
            <person name="Logacheva M."/>
        </authorList>
    </citation>
    <scope>NUCLEOTIDE SEQUENCE</scope>
    <source>
        <strain evidence="8">Hsosn_3</strain>
        <tissue evidence="8">Leaf</tissue>
    </source>
</reference>
<evidence type="ECO:0000256" key="2">
    <source>
        <dbReference type="ARBA" id="ARBA00008642"/>
    </source>
</evidence>
<dbReference type="Proteomes" id="UP001237642">
    <property type="component" value="Unassembled WGS sequence"/>
</dbReference>
<protein>
    <recommendedName>
        <fullName evidence="7">Beta-ketoacyl-[acyl-carrier-protein] synthase III N-terminal domain-containing protein</fullName>
    </recommendedName>
</protein>
<dbReference type="GO" id="GO:0006633">
    <property type="term" value="P:fatty acid biosynthetic process"/>
    <property type="evidence" value="ECO:0007669"/>
    <property type="project" value="UniProtKB-KW"/>
</dbReference>
<evidence type="ECO:0000313" key="8">
    <source>
        <dbReference type="EMBL" id="KAK1381810.1"/>
    </source>
</evidence>
<comment type="caution">
    <text evidence="8">The sequence shown here is derived from an EMBL/GenBank/DDBJ whole genome shotgun (WGS) entry which is preliminary data.</text>
</comment>
<dbReference type="Gene3D" id="3.40.47.10">
    <property type="match status" value="2"/>
</dbReference>
<dbReference type="GO" id="GO:0009507">
    <property type="term" value="C:chloroplast"/>
    <property type="evidence" value="ECO:0007669"/>
    <property type="project" value="TreeGrafter"/>
</dbReference>
<evidence type="ECO:0000259" key="7">
    <source>
        <dbReference type="Pfam" id="PF08545"/>
    </source>
</evidence>
<sequence>MILGCPGCKLVGCGSAVPSLKVSNDDLAKLVETNDEWISTRTGIRNRRIISGTESLVGLAAEAARKALEMAEVNPDDLDLVLLCSSTSENLFGSGSGFRNVLVMGAQAISRFTDWTDRGTCILFGDAAGAVLLQWWMQKFWALGILTKFHSY</sequence>
<dbReference type="EMBL" id="JAUIZM010000005">
    <property type="protein sequence ID" value="KAK1381810.1"/>
    <property type="molecule type" value="Genomic_DNA"/>
</dbReference>
<gene>
    <name evidence="8" type="ORF">POM88_019545</name>
</gene>
<feature type="domain" description="Beta-ketoacyl-[acyl-carrier-protein] synthase III N-terminal" evidence="7">
    <location>
        <begin position="89"/>
        <end position="134"/>
    </location>
</feature>
<dbReference type="InterPro" id="IPR016039">
    <property type="entry name" value="Thiolase-like"/>
</dbReference>
<evidence type="ECO:0000313" key="9">
    <source>
        <dbReference type="Proteomes" id="UP001237642"/>
    </source>
</evidence>
<evidence type="ECO:0000256" key="5">
    <source>
        <dbReference type="ARBA" id="ARBA00023098"/>
    </source>
</evidence>